<dbReference type="OrthoDB" id="950188at2759"/>
<dbReference type="InterPro" id="IPR044730">
    <property type="entry name" value="RNase_H-like_dom_plant"/>
</dbReference>
<dbReference type="GO" id="GO:0004523">
    <property type="term" value="F:RNA-DNA hybrid ribonuclease activity"/>
    <property type="evidence" value="ECO:0007669"/>
    <property type="project" value="InterPro"/>
</dbReference>
<comment type="caution">
    <text evidence="2">The sequence shown here is derived from an EMBL/GenBank/DDBJ whole genome shotgun (WGS) entry which is preliminary data.</text>
</comment>
<proteinExistence type="predicted"/>
<gene>
    <name evidence="2" type="ORF">J1N35_045469</name>
</gene>
<dbReference type="InterPro" id="IPR053151">
    <property type="entry name" value="RNase_H-like"/>
</dbReference>
<protein>
    <recommendedName>
        <fullName evidence="1">RNase H type-1 domain-containing protein</fullName>
    </recommendedName>
</protein>
<accession>A0A9D3UBE6</accession>
<organism evidence="2 3">
    <name type="scientific">Gossypium stocksii</name>
    <dbReference type="NCBI Taxonomy" id="47602"/>
    <lineage>
        <taxon>Eukaryota</taxon>
        <taxon>Viridiplantae</taxon>
        <taxon>Streptophyta</taxon>
        <taxon>Embryophyta</taxon>
        <taxon>Tracheophyta</taxon>
        <taxon>Spermatophyta</taxon>
        <taxon>Magnoliopsida</taxon>
        <taxon>eudicotyledons</taxon>
        <taxon>Gunneridae</taxon>
        <taxon>Pentapetalae</taxon>
        <taxon>rosids</taxon>
        <taxon>malvids</taxon>
        <taxon>Malvales</taxon>
        <taxon>Malvaceae</taxon>
        <taxon>Malvoideae</taxon>
        <taxon>Gossypium</taxon>
    </lineage>
</organism>
<sequence>MATKDDVEKAYEWVQWDFLQDTLYNAGLPEVMVEDKYFSQGMFLIRWLNFNGKIEDAFGEVIRGPNGGWLVGFEMVTRLTDIFQIKARAMLEGLKIAWACGFHQVEVESDNALLVDIPRNRLVGTNSIAEVRMIHT</sequence>
<dbReference type="PANTHER" id="PTHR47723">
    <property type="entry name" value="OS05G0353850 PROTEIN"/>
    <property type="match status" value="1"/>
</dbReference>
<dbReference type="CDD" id="cd06222">
    <property type="entry name" value="RNase_H_like"/>
    <property type="match status" value="1"/>
</dbReference>
<name>A0A9D3UBE6_9ROSI</name>
<dbReference type="Proteomes" id="UP000828251">
    <property type="component" value="Unassembled WGS sequence"/>
</dbReference>
<feature type="domain" description="RNase H type-1" evidence="1">
    <location>
        <begin position="57"/>
        <end position="122"/>
    </location>
</feature>
<dbReference type="InterPro" id="IPR002156">
    <property type="entry name" value="RNaseH_domain"/>
</dbReference>
<dbReference type="EMBL" id="JAIQCV010000013">
    <property type="protein sequence ID" value="KAH1033295.1"/>
    <property type="molecule type" value="Genomic_DNA"/>
</dbReference>
<dbReference type="Pfam" id="PF13456">
    <property type="entry name" value="RVT_3"/>
    <property type="match status" value="1"/>
</dbReference>
<keyword evidence="3" id="KW-1185">Reference proteome</keyword>
<dbReference type="GO" id="GO:0003676">
    <property type="term" value="F:nucleic acid binding"/>
    <property type="evidence" value="ECO:0007669"/>
    <property type="project" value="InterPro"/>
</dbReference>
<evidence type="ECO:0000313" key="2">
    <source>
        <dbReference type="EMBL" id="KAH1033295.1"/>
    </source>
</evidence>
<evidence type="ECO:0000259" key="1">
    <source>
        <dbReference type="Pfam" id="PF13456"/>
    </source>
</evidence>
<evidence type="ECO:0000313" key="3">
    <source>
        <dbReference type="Proteomes" id="UP000828251"/>
    </source>
</evidence>
<dbReference type="AlphaFoldDB" id="A0A9D3UBE6"/>
<dbReference type="PANTHER" id="PTHR47723:SF24">
    <property type="entry name" value="RNASE H TYPE-1 DOMAIN-CONTAINING PROTEIN"/>
    <property type="match status" value="1"/>
</dbReference>
<reference evidence="2 3" key="1">
    <citation type="journal article" date="2021" name="Plant Biotechnol. J.">
        <title>Multi-omics assisted identification of the key and species-specific regulatory components of drought-tolerant mechanisms in Gossypium stocksii.</title>
        <authorList>
            <person name="Yu D."/>
            <person name="Ke L."/>
            <person name="Zhang D."/>
            <person name="Wu Y."/>
            <person name="Sun Y."/>
            <person name="Mei J."/>
            <person name="Sun J."/>
            <person name="Sun Y."/>
        </authorList>
    </citation>
    <scope>NUCLEOTIDE SEQUENCE [LARGE SCALE GENOMIC DNA]</scope>
    <source>
        <strain evidence="3">cv. E1</strain>
        <tissue evidence="2">Leaf</tissue>
    </source>
</reference>